<evidence type="ECO:0000256" key="6">
    <source>
        <dbReference type="ARBA" id="ARBA00023136"/>
    </source>
</evidence>
<protein>
    <submittedName>
        <fullName evidence="10">Multisubunit sodium/proton antiporter, MrpD subunit</fullName>
    </submittedName>
</protein>
<dbReference type="GO" id="GO:0005886">
    <property type="term" value="C:plasma membrane"/>
    <property type="evidence" value="ECO:0007669"/>
    <property type="project" value="UniProtKB-SubCell"/>
</dbReference>
<feature type="transmembrane region" description="Helical" evidence="8">
    <location>
        <begin position="372"/>
        <end position="391"/>
    </location>
</feature>
<dbReference type="Pfam" id="PF00361">
    <property type="entry name" value="Proton_antipo_M"/>
    <property type="match status" value="1"/>
</dbReference>
<evidence type="ECO:0000259" key="9">
    <source>
        <dbReference type="Pfam" id="PF00361"/>
    </source>
</evidence>
<keyword evidence="2" id="KW-1003">Cell membrane</keyword>
<feature type="transmembrane region" description="Helical" evidence="8">
    <location>
        <begin position="411"/>
        <end position="433"/>
    </location>
</feature>
<evidence type="ECO:0000256" key="3">
    <source>
        <dbReference type="ARBA" id="ARBA00022692"/>
    </source>
</evidence>
<feature type="transmembrane region" description="Helical" evidence="8">
    <location>
        <begin position="281"/>
        <end position="299"/>
    </location>
</feature>
<evidence type="ECO:0000256" key="4">
    <source>
        <dbReference type="ARBA" id="ARBA00022989"/>
    </source>
</evidence>
<feature type="transmembrane region" description="Helical" evidence="8">
    <location>
        <begin position="166"/>
        <end position="188"/>
    </location>
</feature>
<dbReference type="RefSeq" id="WP_142452862.1">
    <property type="nucleotide sequence ID" value="NZ_FXTP01000001.1"/>
</dbReference>
<evidence type="ECO:0000313" key="10">
    <source>
        <dbReference type="EMBL" id="SMO37894.1"/>
    </source>
</evidence>
<feature type="transmembrane region" description="Helical" evidence="8">
    <location>
        <begin position="6"/>
        <end position="24"/>
    </location>
</feature>
<dbReference type="AlphaFoldDB" id="A0A521ASV6"/>
<feature type="transmembrane region" description="Helical" evidence="8">
    <location>
        <begin position="36"/>
        <end position="59"/>
    </location>
</feature>
<feature type="transmembrane region" description="Helical" evidence="8">
    <location>
        <begin position="454"/>
        <end position="472"/>
    </location>
</feature>
<dbReference type="PRINTS" id="PR01434">
    <property type="entry name" value="NADHDHGNASE5"/>
</dbReference>
<dbReference type="InterPro" id="IPR001750">
    <property type="entry name" value="ND/Mrp_TM"/>
</dbReference>
<feature type="transmembrane region" description="Helical" evidence="8">
    <location>
        <begin position="341"/>
        <end position="360"/>
    </location>
</feature>
<feature type="transmembrane region" description="Helical" evidence="8">
    <location>
        <begin position="311"/>
        <end position="335"/>
    </location>
</feature>
<dbReference type="GO" id="GO:0016491">
    <property type="term" value="F:oxidoreductase activity"/>
    <property type="evidence" value="ECO:0007669"/>
    <property type="project" value="UniProtKB-KW"/>
</dbReference>
<reference evidence="10 11" key="1">
    <citation type="submission" date="2017-05" db="EMBL/GenBank/DDBJ databases">
        <authorList>
            <person name="Varghese N."/>
            <person name="Submissions S."/>
        </authorList>
    </citation>
    <scope>NUCLEOTIDE SEQUENCE [LARGE SCALE GENOMIC DNA]</scope>
    <source>
        <strain evidence="10 11">DSM 21985</strain>
    </source>
</reference>
<dbReference type="PANTHER" id="PTHR42682">
    <property type="entry name" value="HYDROGENASE-4 COMPONENT F"/>
    <property type="match status" value="1"/>
</dbReference>
<evidence type="ECO:0000256" key="8">
    <source>
        <dbReference type="SAM" id="Phobius"/>
    </source>
</evidence>
<keyword evidence="3 7" id="KW-0812">Transmembrane</keyword>
<dbReference type="InterPro" id="IPR052175">
    <property type="entry name" value="ComplexI-like_HydComp"/>
</dbReference>
<feature type="transmembrane region" description="Helical" evidence="8">
    <location>
        <begin position="137"/>
        <end position="154"/>
    </location>
</feature>
<sequence length="494" mass="53352">MELTYIPLFAVLVSLAAVPFILLSSKKPNLREFWTILAGVIKFLLVLTLLPSALQGNVIELQLLEIAPDLPLVLRADTFGVFFALIASSLWIFTSFYSIGYMRGHHEKKQTRYFASFAVCLSSTIGIAFSGNLITFIIFYEMLTLATYPLVIHSENKKAIAAGRKYLTYTLTAGLLLIAAAGITYYLTGTLEFRPGGIFGDVELSQPMAITIFLLFLGGVGVKAGIMPLHSWLPSAMAAPTPVSALLHAVAVVKSGVFGVIRVVGFILGPDVMAEFGLNDILMVMAGITIIVASLLAFAQDNLKRRLAYSTVGHLSYIVLGAALLTETGLIGSIMHISTHATMKITLFFCAGAIMVNLHKSNISSLNGIAKVMPWTMAAFTIGSMGLAGLPPVNGFVSKWFLATGALEGGMFIPVTVYVISGLLNVGYFFPIIHRAYFKKGGEELEGHTEASPFMVVPLFTTAILSILFGVYPDLFFNFFDMATTVASSIFNPM</sequence>
<feature type="transmembrane region" description="Helical" evidence="8">
    <location>
        <begin position="208"/>
        <end position="233"/>
    </location>
</feature>
<organism evidence="10 11">
    <name type="scientific">Gracilimonas mengyeensis</name>
    <dbReference type="NCBI Taxonomy" id="1302730"/>
    <lineage>
        <taxon>Bacteria</taxon>
        <taxon>Pseudomonadati</taxon>
        <taxon>Balneolota</taxon>
        <taxon>Balneolia</taxon>
        <taxon>Balneolales</taxon>
        <taxon>Balneolaceae</taxon>
        <taxon>Gracilimonas</taxon>
    </lineage>
</organism>
<name>A0A521ASV6_9BACT</name>
<dbReference type="PANTHER" id="PTHR42682:SF4">
    <property type="entry name" value="NADH-UBIQUINONE_PLASTOQUINONE"/>
    <property type="match status" value="1"/>
</dbReference>
<feature type="domain" description="NADH:quinone oxidoreductase/Mrp antiporter transmembrane" evidence="9">
    <location>
        <begin position="130"/>
        <end position="423"/>
    </location>
</feature>
<proteinExistence type="predicted"/>
<keyword evidence="5" id="KW-0560">Oxidoreductase</keyword>
<evidence type="ECO:0000256" key="1">
    <source>
        <dbReference type="ARBA" id="ARBA00004651"/>
    </source>
</evidence>
<keyword evidence="11" id="KW-1185">Reference proteome</keyword>
<dbReference type="EMBL" id="FXTP01000001">
    <property type="protein sequence ID" value="SMO37894.1"/>
    <property type="molecule type" value="Genomic_DNA"/>
</dbReference>
<evidence type="ECO:0000256" key="2">
    <source>
        <dbReference type="ARBA" id="ARBA00022475"/>
    </source>
</evidence>
<accession>A0A521ASV6</accession>
<evidence type="ECO:0000256" key="5">
    <source>
        <dbReference type="ARBA" id="ARBA00023002"/>
    </source>
</evidence>
<keyword evidence="6 8" id="KW-0472">Membrane</keyword>
<gene>
    <name evidence="10" type="ORF">SAMN06265219_101352</name>
</gene>
<evidence type="ECO:0000313" key="11">
    <source>
        <dbReference type="Proteomes" id="UP000317557"/>
    </source>
</evidence>
<comment type="subcellular location">
    <subcellularLocation>
        <location evidence="1">Cell membrane</location>
        <topology evidence="1">Multi-pass membrane protein</topology>
    </subcellularLocation>
    <subcellularLocation>
        <location evidence="7">Membrane</location>
        <topology evidence="7">Multi-pass membrane protein</topology>
    </subcellularLocation>
</comment>
<feature type="transmembrane region" description="Helical" evidence="8">
    <location>
        <begin position="113"/>
        <end position="131"/>
    </location>
</feature>
<feature type="transmembrane region" description="Helical" evidence="8">
    <location>
        <begin position="79"/>
        <end position="101"/>
    </location>
</feature>
<keyword evidence="4 8" id="KW-1133">Transmembrane helix</keyword>
<dbReference type="Proteomes" id="UP000317557">
    <property type="component" value="Unassembled WGS sequence"/>
</dbReference>
<feature type="transmembrane region" description="Helical" evidence="8">
    <location>
        <begin position="245"/>
        <end position="269"/>
    </location>
</feature>
<evidence type="ECO:0000256" key="7">
    <source>
        <dbReference type="RuleBase" id="RU000320"/>
    </source>
</evidence>
<dbReference type="OrthoDB" id="9807568at2"/>